<dbReference type="OrthoDB" id="1148707at2"/>
<evidence type="ECO:0000313" key="2">
    <source>
        <dbReference type="Proteomes" id="UP000243588"/>
    </source>
</evidence>
<dbReference type="EMBL" id="FNDQ01000017">
    <property type="protein sequence ID" value="SDH82466.1"/>
    <property type="molecule type" value="Genomic_DNA"/>
</dbReference>
<evidence type="ECO:0000313" key="1">
    <source>
        <dbReference type="EMBL" id="SDH82466.1"/>
    </source>
</evidence>
<name>A0A1G8FKB8_9FLAO</name>
<protein>
    <submittedName>
        <fullName evidence="1">Uncharacterized protein</fullName>
    </submittedName>
</protein>
<dbReference type="Proteomes" id="UP000243588">
    <property type="component" value="Unassembled WGS sequence"/>
</dbReference>
<organism evidence="1 2">
    <name type="scientific">Myroides phaeus</name>
    <dbReference type="NCBI Taxonomy" id="702745"/>
    <lineage>
        <taxon>Bacteria</taxon>
        <taxon>Pseudomonadati</taxon>
        <taxon>Bacteroidota</taxon>
        <taxon>Flavobacteriia</taxon>
        <taxon>Flavobacteriales</taxon>
        <taxon>Flavobacteriaceae</taxon>
        <taxon>Myroides</taxon>
    </lineage>
</organism>
<dbReference type="PROSITE" id="PS51257">
    <property type="entry name" value="PROKAR_LIPOPROTEIN"/>
    <property type="match status" value="1"/>
</dbReference>
<keyword evidence="2" id="KW-1185">Reference proteome</keyword>
<dbReference type="STRING" id="702745.SAMN05421818_11734"/>
<reference evidence="2" key="1">
    <citation type="submission" date="2016-10" db="EMBL/GenBank/DDBJ databases">
        <authorList>
            <person name="Varghese N."/>
            <person name="Submissions S."/>
        </authorList>
    </citation>
    <scope>NUCLEOTIDE SEQUENCE [LARGE SCALE GENOMIC DNA]</scope>
    <source>
        <strain evidence="2">DSM 23313</strain>
    </source>
</reference>
<dbReference type="AlphaFoldDB" id="A0A1G8FKB8"/>
<dbReference type="RefSeq" id="WP_090409584.1">
    <property type="nucleotide sequence ID" value="NZ_CP047050.1"/>
</dbReference>
<gene>
    <name evidence="1" type="ORF">SAMN05421818_11734</name>
</gene>
<accession>A0A1G8FKB8</accession>
<proteinExistence type="predicted"/>
<sequence>MKKLLLLIPALILLGSCNRKEMHIPRAGFTVEEGVEDHSPIYFETGEEGKSFELIEANRISGTNYIVSVQRDLNVKDVLTEIKRIKDHKYNEENMHKDEKGVFLSYADTVSKHLSFFPIKELDYGFVGPTTMANVVYVKDANTILFEGNAVSKDQLVQAIQDRDSVQLGFNKDLTFEQYLQTRIFLVEKEVQDKFAKTDLIY</sequence>